<dbReference type="InterPro" id="IPR000866">
    <property type="entry name" value="AhpC/TSA"/>
</dbReference>
<protein>
    <submittedName>
        <fullName evidence="4">Peroxiredoxin</fullName>
    </submittedName>
</protein>
<feature type="transmembrane region" description="Helical" evidence="2">
    <location>
        <begin position="6"/>
        <end position="23"/>
    </location>
</feature>
<keyword evidence="2" id="KW-0472">Membrane</keyword>
<keyword evidence="2" id="KW-1133">Transmembrane helix</keyword>
<accession>A0A7W5C5Y6</accession>
<dbReference type="PROSITE" id="PS00194">
    <property type="entry name" value="THIOREDOXIN_1"/>
    <property type="match status" value="1"/>
</dbReference>
<dbReference type="InterPro" id="IPR013766">
    <property type="entry name" value="Thioredoxin_domain"/>
</dbReference>
<dbReference type="CDD" id="cd02966">
    <property type="entry name" value="TlpA_like_family"/>
    <property type="match status" value="1"/>
</dbReference>
<evidence type="ECO:0000313" key="4">
    <source>
        <dbReference type="EMBL" id="MBB3151319.1"/>
    </source>
</evidence>
<evidence type="ECO:0000313" key="5">
    <source>
        <dbReference type="Proteomes" id="UP000518605"/>
    </source>
</evidence>
<dbReference type="SUPFAM" id="SSF52833">
    <property type="entry name" value="Thioredoxin-like"/>
    <property type="match status" value="1"/>
</dbReference>
<gene>
    <name evidence="4" type="ORF">FHS16_001362</name>
</gene>
<dbReference type="Pfam" id="PF00578">
    <property type="entry name" value="AhpC-TSA"/>
    <property type="match status" value="1"/>
</dbReference>
<name>A0A7W5C5Y6_9BACL</name>
<dbReference type="PANTHER" id="PTHR42852">
    <property type="entry name" value="THIOL:DISULFIDE INTERCHANGE PROTEIN DSBE"/>
    <property type="match status" value="1"/>
</dbReference>
<keyword evidence="2" id="KW-0812">Transmembrane</keyword>
<comment type="caution">
    <text evidence="4">The sequence shown here is derived from an EMBL/GenBank/DDBJ whole genome shotgun (WGS) entry which is preliminary data.</text>
</comment>
<dbReference type="PROSITE" id="PS51352">
    <property type="entry name" value="THIOREDOXIN_2"/>
    <property type="match status" value="1"/>
</dbReference>
<dbReference type="InterPro" id="IPR036249">
    <property type="entry name" value="Thioredoxin-like_sf"/>
</dbReference>
<organism evidence="4 5">
    <name type="scientific">Paenibacillus endophyticus</name>
    <dbReference type="NCBI Taxonomy" id="1294268"/>
    <lineage>
        <taxon>Bacteria</taxon>
        <taxon>Bacillati</taxon>
        <taxon>Bacillota</taxon>
        <taxon>Bacilli</taxon>
        <taxon>Bacillales</taxon>
        <taxon>Paenibacillaceae</taxon>
        <taxon>Paenibacillus</taxon>
    </lineage>
</organism>
<evidence type="ECO:0000256" key="2">
    <source>
        <dbReference type="SAM" id="Phobius"/>
    </source>
</evidence>
<dbReference type="RefSeq" id="WP_183560168.1">
    <property type="nucleotide sequence ID" value="NZ_CBCSLB010000002.1"/>
</dbReference>
<dbReference type="AlphaFoldDB" id="A0A7W5C5Y6"/>
<dbReference type="Gene3D" id="3.40.30.10">
    <property type="entry name" value="Glutaredoxin"/>
    <property type="match status" value="1"/>
</dbReference>
<reference evidence="4 5" key="1">
    <citation type="submission" date="2020-08" db="EMBL/GenBank/DDBJ databases">
        <title>Genomic Encyclopedia of Type Strains, Phase III (KMG-III): the genomes of soil and plant-associated and newly described type strains.</title>
        <authorList>
            <person name="Whitman W."/>
        </authorList>
    </citation>
    <scope>NUCLEOTIDE SEQUENCE [LARGE SCALE GENOMIC DNA]</scope>
    <source>
        <strain evidence="4 5">CECT 8234</strain>
    </source>
</reference>
<keyword evidence="5" id="KW-1185">Reference proteome</keyword>
<dbReference type="GO" id="GO:0016209">
    <property type="term" value="F:antioxidant activity"/>
    <property type="evidence" value="ECO:0007669"/>
    <property type="project" value="InterPro"/>
</dbReference>
<evidence type="ECO:0000259" key="3">
    <source>
        <dbReference type="PROSITE" id="PS51352"/>
    </source>
</evidence>
<evidence type="ECO:0000256" key="1">
    <source>
        <dbReference type="ARBA" id="ARBA00023157"/>
    </source>
</evidence>
<dbReference type="GO" id="GO:0016491">
    <property type="term" value="F:oxidoreductase activity"/>
    <property type="evidence" value="ECO:0007669"/>
    <property type="project" value="InterPro"/>
</dbReference>
<dbReference type="InterPro" id="IPR050553">
    <property type="entry name" value="Thioredoxin_ResA/DsbE_sf"/>
</dbReference>
<keyword evidence="1" id="KW-1015">Disulfide bond</keyword>
<sequence>MKSSVVIIGMFIAATLFGMLLIFQSDESSEAEGKKLNASSLESVLSVSQEAALHRKATSGVKAPTFTLKAVDGNTYTLGETYEKPIVLQFWASWCEACSIEAPTLQKLHERYQGKIDFYGVNLSSEEKQADQISDFIQKNGWKFTNLLDANKRASYLYELHALPTTFIIDTDGTVLDTFHLIDPLEFESKLNMLSEGR</sequence>
<dbReference type="EMBL" id="JACHXW010000003">
    <property type="protein sequence ID" value="MBB3151319.1"/>
    <property type="molecule type" value="Genomic_DNA"/>
</dbReference>
<proteinExistence type="predicted"/>
<feature type="domain" description="Thioredoxin" evidence="3">
    <location>
        <begin position="57"/>
        <end position="196"/>
    </location>
</feature>
<dbReference type="PANTHER" id="PTHR42852:SF13">
    <property type="entry name" value="PROTEIN DIPZ"/>
    <property type="match status" value="1"/>
</dbReference>
<dbReference type="Proteomes" id="UP000518605">
    <property type="component" value="Unassembled WGS sequence"/>
</dbReference>
<dbReference type="InterPro" id="IPR017937">
    <property type="entry name" value="Thioredoxin_CS"/>
</dbReference>